<feature type="transmembrane region" description="Helical" evidence="1">
    <location>
        <begin position="113"/>
        <end position="129"/>
    </location>
</feature>
<gene>
    <name evidence="2" type="ORF">SAMN05421791_104225</name>
</gene>
<evidence type="ECO:0000256" key="1">
    <source>
        <dbReference type="SAM" id="Phobius"/>
    </source>
</evidence>
<sequence length="269" mass="31215">MNKKTEQQTIYLRAAMILYLIVVCLQFVFISGIFSSFSLTQIFIQEPHLLLPAKVTFYLWPLIILWETIGLIIGQSKHDDSSFKTSYQILVAPKIVELNFFHIIYLLVWSQKIYLFAFIIMMLYLRRMISLMKLISYKSSLNKSKWLLKLPIGLHTGWLISMSVYIFYTYIVSKGLNSQNIGMLFIASILLIAISAGGAYLYARYGNQTILLSICIFLIGLLYNHAPRSSFALRNDAFYLVIAVIFILCLAVYIRYIRYQMRQKKSKLS</sequence>
<proteinExistence type="predicted"/>
<accession>A0A1G7T012</accession>
<dbReference type="STRING" id="120956.SAMN05421791_104225"/>
<keyword evidence="3" id="KW-1185">Reference proteome</keyword>
<dbReference type="AlphaFoldDB" id="A0A1G7T012"/>
<evidence type="ECO:0000313" key="2">
    <source>
        <dbReference type="EMBL" id="SDG28472.1"/>
    </source>
</evidence>
<feature type="transmembrane region" description="Helical" evidence="1">
    <location>
        <begin position="150"/>
        <end position="171"/>
    </location>
</feature>
<feature type="transmembrane region" description="Helical" evidence="1">
    <location>
        <begin position="238"/>
        <end position="257"/>
    </location>
</feature>
<dbReference type="Proteomes" id="UP000199708">
    <property type="component" value="Unassembled WGS sequence"/>
</dbReference>
<keyword evidence="1" id="KW-1133">Transmembrane helix</keyword>
<dbReference type="EMBL" id="FNCK01000004">
    <property type="protein sequence ID" value="SDG28472.1"/>
    <property type="molecule type" value="Genomic_DNA"/>
</dbReference>
<organism evidence="2 3">
    <name type="scientific">Facklamia miroungae</name>
    <dbReference type="NCBI Taxonomy" id="120956"/>
    <lineage>
        <taxon>Bacteria</taxon>
        <taxon>Bacillati</taxon>
        <taxon>Bacillota</taxon>
        <taxon>Bacilli</taxon>
        <taxon>Lactobacillales</taxon>
        <taxon>Aerococcaceae</taxon>
        <taxon>Facklamia</taxon>
    </lineage>
</organism>
<feature type="transmembrane region" description="Helical" evidence="1">
    <location>
        <begin position="57"/>
        <end position="74"/>
    </location>
</feature>
<dbReference type="RefSeq" id="WP_090289892.1">
    <property type="nucleotide sequence ID" value="NZ_FNCK01000004.1"/>
</dbReference>
<feature type="transmembrane region" description="Helical" evidence="1">
    <location>
        <begin position="12"/>
        <end position="37"/>
    </location>
</feature>
<feature type="transmembrane region" description="Helical" evidence="1">
    <location>
        <begin position="183"/>
        <end position="202"/>
    </location>
</feature>
<name>A0A1G7T012_9LACT</name>
<evidence type="ECO:0000313" key="3">
    <source>
        <dbReference type="Proteomes" id="UP000199708"/>
    </source>
</evidence>
<protein>
    <submittedName>
        <fullName evidence="2">Uncharacterized protein</fullName>
    </submittedName>
</protein>
<keyword evidence="1" id="KW-0812">Transmembrane</keyword>
<keyword evidence="1" id="KW-0472">Membrane</keyword>
<reference evidence="2 3" key="1">
    <citation type="submission" date="2016-10" db="EMBL/GenBank/DDBJ databases">
        <authorList>
            <person name="de Groot N.N."/>
        </authorList>
    </citation>
    <scope>NUCLEOTIDE SEQUENCE [LARGE SCALE GENOMIC DNA]</scope>
    <source>
        <strain evidence="2 3">ATCC BAA-466</strain>
    </source>
</reference>
<feature type="transmembrane region" description="Helical" evidence="1">
    <location>
        <begin position="209"/>
        <end position="226"/>
    </location>
</feature>